<dbReference type="PIRSF" id="PIRSF038800">
    <property type="entry name" value="KYNU"/>
    <property type="match status" value="1"/>
</dbReference>
<comment type="pathway">
    <text evidence="4 5">Cofactor biosynthesis; NAD(+) biosynthesis; quinolinate from L-kynurenine: step 2/3.</text>
</comment>
<feature type="binding site" evidence="4">
    <location>
        <position position="284"/>
    </location>
    <ligand>
        <name>pyridoxal 5'-phosphate</name>
        <dbReference type="ChEBI" id="CHEBI:597326"/>
    </ligand>
</feature>
<evidence type="ECO:0000256" key="1">
    <source>
        <dbReference type="ARBA" id="ARBA00022642"/>
    </source>
</evidence>
<keyword evidence="1 4" id="KW-0662">Pyridine nucleotide biosynthesis</keyword>
<keyword evidence="7" id="KW-1185">Reference proteome</keyword>
<dbReference type="Pfam" id="PF22580">
    <property type="entry name" value="KYNU_C"/>
    <property type="match status" value="1"/>
</dbReference>
<dbReference type="NCBIfam" id="TIGR01814">
    <property type="entry name" value="kynureninase"/>
    <property type="match status" value="1"/>
</dbReference>
<feature type="modified residue" description="N6-(pyridoxal phosphate)lysine" evidence="4">
    <location>
        <position position="285"/>
    </location>
</feature>
<dbReference type="InterPro" id="IPR010111">
    <property type="entry name" value="Kynureninase"/>
</dbReference>
<dbReference type="GO" id="GO:0005737">
    <property type="term" value="C:cytoplasm"/>
    <property type="evidence" value="ECO:0007669"/>
    <property type="project" value="UniProtKB-SubCell"/>
</dbReference>
<dbReference type="GO" id="GO:0097053">
    <property type="term" value="P:L-kynurenine catabolic process"/>
    <property type="evidence" value="ECO:0007669"/>
    <property type="project" value="UniProtKB-UniRule"/>
</dbReference>
<dbReference type="STRING" id="42249.A0A317SLW7"/>
<feature type="binding site" evidence="4">
    <location>
        <begin position="174"/>
        <end position="177"/>
    </location>
    <ligand>
        <name>pyridoxal 5'-phosphate</name>
        <dbReference type="ChEBI" id="CHEBI:597326"/>
    </ligand>
</feature>
<dbReference type="GO" id="GO:0030170">
    <property type="term" value="F:pyridoxal phosphate binding"/>
    <property type="evidence" value="ECO:0007669"/>
    <property type="project" value="UniProtKB-UniRule"/>
</dbReference>
<comment type="catalytic activity">
    <reaction evidence="5">
        <text>3-hydroxy-L-kynurenine + H2O = 3-hydroxyanthranilate + L-alanine + H(+)</text>
        <dbReference type="Rhea" id="RHEA:25143"/>
        <dbReference type="ChEBI" id="CHEBI:15377"/>
        <dbReference type="ChEBI" id="CHEBI:15378"/>
        <dbReference type="ChEBI" id="CHEBI:36559"/>
        <dbReference type="ChEBI" id="CHEBI:57972"/>
        <dbReference type="ChEBI" id="CHEBI:58125"/>
        <dbReference type="EC" id="3.7.1.3"/>
    </reaction>
</comment>
<dbReference type="GO" id="GO:0030429">
    <property type="term" value="F:kynureninase activity"/>
    <property type="evidence" value="ECO:0007669"/>
    <property type="project" value="UniProtKB-UniRule"/>
</dbReference>
<feature type="binding site" evidence="4">
    <location>
        <position position="314"/>
    </location>
    <ligand>
        <name>pyridoxal 5'-phosphate</name>
        <dbReference type="ChEBI" id="CHEBI:597326"/>
    </ligand>
</feature>
<feature type="binding site" evidence="4">
    <location>
        <position position="143"/>
    </location>
    <ligand>
        <name>pyridoxal 5'-phosphate</name>
        <dbReference type="ChEBI" id="CHEBI:597326"/>
    </ligand>
</feature>
<evidence type="ECO:0000313" key="6">
    <source>
        <dbReference type="EMBL" id="PWW75459.1"/>
    </source>
</evidence>
<dbReference type="EMBL" id="PYWC01000045">
    <property type="protein sequence ID" value="PWW75459.1"/>
    <property type="molecule type" value="Genomic_DNA"/>
</dbReference>
<comment type="function">
    <text evidence="4 5">Catalyzes the cleavage of L-kynurenine (L-Kyn) and L-3-hydroxykynurenine (L-3OHKyn) into anthranilic acid (AA) and 3-hydroxyanthranilic acid (3-OHAA), respectively.</text>
</comment>
<dbReference type="OrthoDB" id="5978656at2759"/>
<proteinExistence type="inferred from homology"/>
<name>A0A317SLW7_9PEZI</name>
<dbReference type="Proteomes" id="UP000246991">
    <property type="component" value="Unassembled WGS sequence"/>
</dbReference>
<dbReference type="Gene3D" id="3.40.640.10">
    <property type="entry name" value="Type I PLP-dependent aspartate aminotransferase-like (Major domain)"/>
    <property type="match status" value="1"/>
</dbReference>
<feature type="binding site" evidence="4">
    <location>
        <position position="144"/>
    </location>
    <ligand>
        <name>pyridoxal 5'-phosphate</name>
        <dbReference type="ChEBI" id="CHEBI:597326"/>
    </ligand>
</feature>
<gene>
    <name evidence="4" type="primary">BNA5</name>
    <name evidence="6" type="ORF">C7212DRAFT_352351</name>
</gene>
<keyword evidence="2 4" id="KW-0378">Hydrolase</keyword>
<dbReference type="PANTHER" id="PTHR14084:SF0">
    <property type="entry name" value="KYNURENINASE"/>
    <property type="match status" value="1"/>
</dbReference>
<comment type="similarity">
    <text evidence="4 5">Belongs to the kynureninase family.</text>
</comment>
<evidence type="ECO:0000256" key="3">
    <source>
        <dbReference type="ARBA" id="ARBA00022898"/>
    </source>
</evidence>
<dbReference type="HAMAP" id="MF_01970">
    <property type="entry name" value="Kynureninase"/>
    <property type="match status" value="1"/>
</dbReference>
<evidence type="ECO:0000313" key="7">
    <source>
        <dbReference type="Proteomes" id="UP000246991"/>
    </source>
</evidence>
<reference evidence="6 7" key="1">
    <citation type="submission" date="2018-03" db="EMBL/GenBank/DDBJ databases">
        <title>Genomes of Pezizomycetes fungi and the evolution of truffles.</title>
        <authorList>
            <person name="Murat C."/>
            <person name="Payen T."/>
            <person name="Noel B."/>
            <person name="Kuo A."/>
            <person name="Martin F.M."/>
        </authorList>
    </citation>
    <scope>NUCLEOTIDE SEQUENCE [LARGE SCALE GENOMIC DNA]</scope>
    <source>
        <strain evidence="6">091103-1</strain>
    </source>
</reference>
<dbReference type="PANTHER" id="PTHR14084">
    <property type="entry name" value="KYNURENINASE"/>
    <property type="match status" value="1"/>
</dbReference>
<protein>
    <recommendedName>
        <fullName evidence="4 5">Kynureninase</fullName>
        <ecNumber evidence="4 5">3.7.1.3</ecNumber>
    </recommendedName>
    <alternativeName>
        <fullName evidence="4">Biosynthesis of nicotinic acid protein 5</fullName>
    </alternativeName>
    <alternativeName>
        <fullName evidence="4">L-kynurenine hydrolase</fullName>
    </alternativeName>
</protein>
<dbReference type="UniPathway" id="UPA00253">
    <property type="reaction ID" value="UER00329"/>
</dbReference>
<dbReference type="FunFam" id="3.40.640.10:FF:000031">
    <property type="entry name" value="Kynureninase"/>
    <property type="match status" value="1"/>
</dbReference>
<comment type="catalytic activity">
    <reaction evidence="4 5">
        <text>L-kynurenine + H2O = anthranilate + L-alanine + H(+)</text>
        <dbReference type="Rhea" id="RHEA:16813"/>
        <dbReference type="ChEBI" id="CHEBI:15377"/>
        <dbReference type="ChEBI" id="CHEBI:15378"/>
        <dbReference type="ChEBI" id="CHEBI:16567"/>
        <dbReference type="ChEBI" id="CHEBI:57959"/>
        <dbReference type="ChEBI" id="CHEBI:57972"/>
        <dbReference type="EC" id="3.7.1.3"/>
    </reaction>
</comment>
<sequence>MDSAQLYQFVHGKRITFDDPRSSAREFARHLDASDPLASFRKEFLIPSKADLKDPHPEAKPADQCNDPSDPCIYLCGNSLGLQPKNTQALIAEELRIWATRGVQGHFDHPLSRPWVSAAEEVNTHMANVVGALPEEVSAMGTLTANIHTLLASFYKPDVTKKGRYKIIIEGKAFPSDHYAVESQIEWHGLNPKDALVTIFPEGDRKVLTTHQICRVIDENTSTTAVLWLSGVQYYTGQVFDLKAITKYAQNKGILVGWDLAHAVGNILLELHEWGVDFAAWCTYKYLSSGPGGIAGIFVHEKHASPERHRLAGWWGHDKASRFTMDTVFRPMSGAAGYQMSNPSILDLTALLSSLSLYSNATMAAVRAKSIRMTGYLDYLLRSQFESYDSKPFEIITPQNPAARGAQLSLLFREGLMMQVFDGLQERGIIVDERKPDVIRVAPLPLYNTFEEVWDFVQALKEASLEGGAGVGKVEVNVGGESVL</sequence>
<evidence type="ECO:0000256" key="2">
    <source>
        <dbReference type="ARBA" id="ARBA00022801"/>
    </source>
</evidence>
<keyword evidence="3 4" id="KW-0663">Pyridoxal phosphate</keyword>
<evidence type="ECO:0000256" key="5">
    <source>
        <dbReference type="PIRNR" id="PIRNR038800"/>
    </source>
</evidence>
<feature type="binding site" evidence="4">
    <location>
        <position position="230"/>
    </location>
    <ligand>
        <name>pyridoxal 5'-phosphate</name>
        <dbReference type="ChEBI" id="CHEBI:597326"/>
    </ligand>
</feature>
<comment type="subcellular location">
    <subcellularLocation>
        <location evidence="4 5">Cytoplasm</location>
    </subcellularLocation>
</comment>
<organism evidence="6 7">
    <name type="scientific">Tuber magnatum</name>
    <name type="common">white Piedmont truffle</name>
    <dbReference type="NCBI Taxonomy" id="42249"/>
    <lineage>
        <taxon>Eukaryota</taxon>
        <taxon>Fungi</taxon>
        <taxon>Dikarya</taxon>
        <taxon>Ascomycota</taxon>
        <taxon>Pezizomycotina</taxon>
        <taxon>Pezizomycetes</taxon>
        <taxon>Pezizales</taxon>
        <taxon>Tuberaceae</taxon>
        <taxon>Tuber</taxon>
    </lineage>
</organism>
<dbReference type="InterPro" id="IPR015424">
    <property type="entry name" value="PyrdxlP-dep_Trfase"/>
</dbReference>
<feature type="binding site" evidence="4">
    <location>
        <position position="342"/>
    </location>
    <ligand>
        <name>pyridoxal 5'-phosphate</name>
        <dbReference type="ChEBI" id="CHEBI:597326"/>
    </ligand>
</feature>
<dbReference type="EC" id="3.7.1.3" evidence="4 5"/>
<dbReference type="AlphaFoldDB" id="A0A317SLW7"/>
<feature type="binding site" evidence="4">
    <location>
        <position position="262"/>
    </location>
    <ligand>
        <name>pyridoxal 5'-phosphate</name>
        <dbReference type="ChEBI" id="CHEBI:597326"/>
    </ligand>
</feature>
<dbReference type="SUPFAM" id="SSF53383">
    <property type="entry name" value="PLP-dependent transferases"/>
    <property type="match status" value="1"/>
</dbReference>
<dbReference type="GO" id="GO:0019805">
    <property type="term" value="P:quinolinate biosynthetic process"/>
    <property type="evidence" value="ECO:0007669"/>
    <property type="project" value="UniProtKB-UniRule"/>
</dbReference>
<comment type="caution">
    <text evidence="6">The sequence shown here is derived from an EMBL/GenBank/DDBJ whole genome shotgun (WGS) entry which is preliminary data.</text>
</comment>
<comment type="pathway">
    <text evidence="4 5">Amino-acid degradation; L-kynurenine degradation; L-alanine and anthranilate from L-kynurenine: step 1/1.</text>
</comment>
<comment type="cofactor">
    <cofactor evidence="4 5">
        <name>pyridoxal 5'-phosphate</name>
        <dbReference type="ChEBI" id="CHEBI:597326"/>
    </cofactor>
</comment>
<dbReference type="InterPro" id="IPR015421">
    <property type="entry name" value="PyrdxlP-dep_Trfase_major"/>
</dbReference>
<evidence type="ECO:0000256" key="4">
    <source>
        <dbReference type="HAMAP-Rule" id="MF_03017"/>
    </source>
</evidence>
<comment type="subunit">
    <text evidence="4 5">Homodimer.</text>
</comment>
<feature type="binding site" evidence="4">
    <location>
        <position position="259"/>
    </location>
    <ligand>
        <name>pyridoxal 5'-phosphate</name>
        <dbReference type="ChEBI" id="CHEBI:597326"/>
    </ligand>
</feature>
<accession>A0A317SLW7</accession>
<dbReference type="InterPro" id="IPR015422">
    <property type="entry name" value="PyrdxlP-dep_Trfase_small"/>
</dbReference>
<dbReference type="GO" id="GO:0019441">
    <property type="term" value="P:L-tryptophan catabolic process to kynurenine"/>
    <property type="evidence" value="ECO:0007669"/>
    <property type="project" value="TreeGrafter"/>
</dbReference>
<keyword evidence="4 5" id="KW-0963">Cytoplasm</keyword>
<dbReference type="GO" id="GO:0034354">
    <property type="term" value="P:'de novo' NAD+ biosynthetic process from L-tryptophan"/>
    <property type="evidence" value="ECO:0007669"/>
    <property type="project" value="UniProtKB-UniRule"/>
</dbReference>
<dbReference type="Gene3D" id="3.90.1150.10">
    <property type="entry name" value="Aspartate Aminotransferase, domain 1"/>
    <property type="match status" value="1"/>
</dbReference>
<dbReference type="GO" id="GO:0043420">
    <property type="term" value="P:anthranilate metabolic process"/>
    <property type="evidence" value="ECO:0007669"/>
    <property type="project" value="UniProtKB-UniRule"/>
</dbReference>
<dbReference type="UniPathway" id="UPA00334">
    <property type="reaction ID" value="UER00455"/>
</dbReference>